<comment type="caution">
    <text evidence="6">The sequence shown here is derived from an EMBL/GenBank/DDBJ whole genome shotgun (WGS) entry which is preliminary data.</text>
</comment>
<dbReference type="InterPro" id="IPR032444">
    <property type="entry name" value="Keratin_2_head"/>
</dbReference>
<keyword evidence="1" id="KW-0403">Intermediate filament</keyword>
<dbReference type="InterPro" id="IPR039008">
    <property type="entry name" value="IF_rod_dom"/>
</dbReference>
<dbReference type="GO" id="GO:0045095">
    <property type="term" value="C:keratin filament"/>
    <property type="evidence" value="ECO:0007669"/>
    <property type="project" value="InterPro"/>
</dbReference>
<evidence type="ECO:0000259" key="5">
    <source>
        <dbReference type="PROSITE" id="PS51842"/>
    </source>
</evidence>
<keyword evidence="7" id="KW-1185">Reference proteome</keyword>
<dbReference type="InterPro" id="IPR003054">
    <property type="entry name" value="Keratin_II"/>
</dbReference>
<dbReference type="FunFam" id="1.20.5.1160:FF:000001">
    <property type="entry name" value="Keratin type II"/>
    <property type="match status" value="1"/>
</dbReference>
<evidence type="ECO:0000256" key="1">
    <source>
        <dbReference type="ARBA" id="ARBA00022754"/>
    </source>
</evidence>
<evidence type="ECO:0000256" key="4">
    <source>
        <dbReference type="SAM" id="Coils"/>
    </source>
</evidence>
<dbReference type="EMBL" id="MUZQ01000426">
    <property type="protein sequence ID" value="OWK51542.1"/>
    <property type="molecule type" value="Genomic_DNA"/>
</dbReference>
<keyword evidence="2 4" id="KW-0175">Coiled coil</keyword>
<dbReference type="PANTHER" id="PTHR45616">
    <property type="entry name" value="GATA-TYPE DOMAIN-CONTAINING PROTEIN"/>
    <property type="match status" value="1"/>
</dbReference>
<dbReference type="PROSITE" id="PS51842">
    <property type="entry name" value="IF_ROD_2"/>
    <property type="match status" value="1"/>
</dbReference>
<dbReference type="PRINTS" id="PR01276">
    <property type="entry name" value="TYPE2KERATIN"/>
</dbReference>
<dbReference type="Proteomes" id="UP000197619">
    <property type="component" value="Unassembled WGS sequence"/>
</dbReference>
<protein>
    <submittedName>
        <fullName evidence="6">Keratin, type II cytoskeletal 75</fullName>
    </submittedName>
</protein>
<dbReference type="AlphaFoldDB" id="A0A218UDR2"/>
<evidence type="ECO:0000256" key="3">
    <source>
        <dbReference type="ARBA" id="ARBA00061646"/>
    </source>
</evidence>
<reference evidence="6 7" key="1">
    <citation type="submission" date="2017-05" db="EMBL/GenBank/DDBJ databases">
        <title>Genome of assembly of the Bengalese finch, Lonchura striata domestica.</title>
        <authorList>
            <person name="Colquitt B.M."/>
            <person name="Brainard M.S."/>
        </authorList>
    </citation>
    <scope>NUCLEOTIDE SEQUENCE [LARGE SCALE GENOMIC DNA]</scope>
    <source>
        <strain evidence="6">White83orange57</strain>
    </source>
</reference>
<dbReference type="SMART" id="SM01391">
    <property type="entry name" value="Filament"/>
    <property type="match status" value="1"/>
</dbReference>
<evidence type="ECO:0000256" key="2">
    <source>
        <dbReference type="ARBA" id="ARBA00023054"/>
    </source>
</evidence>
<dbReference type="GO" id="GO:0030280">
    <property type="term" value="F:structural constituent of skin epidermis"/>
    <property type="evidence" value="ECO:0007669"/>
    <property type="project" value="TreeGrafter"/>
</dbReference>
<dbReference type="GO" id="GO:0005615">
    <property type="term" value="C:extracellular space"/>
    <property type="evidence" value="ECO:0007669"/>
    <property type="project" value="TreeGrafter"/>
</dbReference>
<evidence type="ECO:0000313" key="6">
    <source>
        <dbReference type="EMBL" id="OWK51542.1"/>
    </source>
</evidence>
<dbReference type="PANTHER" id="PTHR45616:SF34">
    <property type="entry name" value="IF ROD DOMAIN-CONTAINING PROTEIN"/>
    <property type="match status" value="1"/>
</dbReference>
<feature type="coiled-coil region" evidence="4">
    <location>
        <begin position="364"/>
        <end position="444"/>
    </location>
</feature>
<sequence>MSRQSVCRSFGVGSKRGFSSCSAVGGGFGGGNRSRISYSSFSTSRGIGGGSGRCGGFSSRSLHNLGGSTRISMGSSYGSGYGCRIGGFGGGFPGGFGGIGGGVIGGGMGCFGGPIRGGPGFPGGIQPVQVDPTLLRPVHVDIDPQIQQVKCQEKEQIKTLNNQFASFIDKVRFLEQQNKVLSTKWELLQQQGPTGPRKNLDVIFENYIQNLRRRLESLVGQRGQLESELQNMRQYVEEFKTKYEEEINRRTAAENEFVVLKKDVDCAYMTKVELEARVGALTDEINFLRCIYEEELSQMQTISRDLSVVVSMDNNRHLDLDSIIEEVRRQYEQIAQNSRAEAEAWYQSRYEELQSTAGRHGDSLRNTKIEIQELSRNVQRLRAEIENVKKQNQQLQAAIAEAEERGEMAVKDARRKLEELECALSKDKEELARLLKEYQELLNIKIALDVEIAMYRKLLEGEENRLCLENPSNVNVSVVGRTTVCGGRSGANFGASNGLGGGVCTVGGGVCTVGGGNIISSSCGMGGGILSGGFSSGSGRMCSTAGGNFMAGGGSSSVRRCVTTTTVKSSGVKY</sequence>
<dbReference type="GO" id="GO:0045109">
    <property type="term" value="P:intermediate filament organization"/>
    <property type="evidence" value="ECO:0007669"/>
    <property type="project" value="TreeGrafter"/>
</dbReference>
<accession>A0A218UDR2</accession>
<dbReference type="FunFam" id="1.20.5.500:FF:000001">
    <property type="entry name" value="Type II keratin 23"/>
    <property type="match status" value="1"/>
</dbReference>
<evidence type="ECO:0000313" key="7">
    <source>
        <dbReference type="Proteomes" id="UP000197619"/>
    </source>
</evidence>
<dbReference type="SUPFAM" id="SSF64593">
    <property type="entry name" value="Intermediate filament protein, coiled coil region"/>
    <property type="match status" value="3"/>
</dbReference>
<dbReference type="Gene3D" id="1.20.5.170">
    <property type="match status" value="1"/>
</dbReference>
<dbReference type="Gene3D" id="1.20.5.500">
    <property type="entry name" value="Single helix bin"/>
    <property type="match status" value="1"/>
</dbReference>
<gene>
    <name evidence="6" type="primary">KRT75_2</name>
    <name evidence="6" type="ORF">RLOC_00003276</name>
</gene>
<organism evidence="6 7">
    <name type="scientific">Lonchura striata</name>
    <name type="common">white-rumped munia</name>
    <dbReference type="NCBI Taxonomy" id="40157"/>
    <lineage>
        <taxon>Eukaryota</taxon>
        <taxon>Metazoa</taxon>
        <taxon>Chordata</taxon>
        <taxon>Craniata</taxon>
        <taxon>Vertebrata</taxon>
        <taxon>Euteleostomi</taxon>
        <taxon>Archelosauria</taxon>
        <taxon>Archosauria</taxon>
        <taxon>Dinosauria</taxon>
        <taxon>Saurischia</taxon>
        <taxon>Theropoda</taxon>
        <taxon>Coelurosauria</taxon>
        <taxon>Aves</taxon>
        <taxon>Neognathae</taxon>
        <taxon>Neoaves</taxon>
        <taxon>Telluraves</taxon>
        <taxon>Australaves</taxon>
        <taxon>Passeriformes</taxon>
        <taxon>Passeroidea</taxon>
        <taxon>Estrildidae</taxon>
        <taxon>Estrildinae</taxon>
        <taxon>Lonchura</taxon>
    </lineage>
</organism>
<dbReference type="FunFam" id="1.20.5.170:FF:000004">
    <property type="entry name" value="Keratin, type II cytoskeletal 5"/>
    <property type="match status" value="1"/>
</dbReference>
<dbReference type="Gene3D" id="1.20.5.1160">
    <property type="entry name" value="Vasodilator-stimulated phosphoprotein"/>
    <property type="match status" value="1"/>
</dbReference>
<dbReference type="GO" id="GO:0031424">
    <property type="term" value="P:keratinization"/>
    <property type="evidence" value="ECO:0007669"/>
    <property type="project" value="TreeGrafter"/>
</dbReference>
<feature type="coiled-coil region" evidence="4">
    <location>
        <begin position="208"/>
        <end position="256"/>
    </location>
</feature>
<proteinExistence type="inferred from homology"/>
<dbReference type="Pfam" id="PF16208">
    <property type="entry name" value="Keratin_2_head"/>
    <property type="match status" value="1"/>
</dbReference>
<dbReference type="STRING" id="299123.ENSLSDP00000026136"/>
<dbReference type="Pfam" id="PF00038">
    <property type="entry name" value="Filament"/>
    <property type="match status" value="1"/>
</dbReference>
<name>A0A218UDR2_9PASE</name>
<comment type="similarity">
    <text evidence="3">Belongs to the intermediate filament family.</text>
</comment>
<feature type="domain" description="IF rod" evidence="5">
    <location>
        <begin position="153"/>
        <end position="466"/>
    </location>
</feature>